<accession>A0A7W6BXY8</accession>
<dbReference type="GO" id="GO:0004368">
    <property type="term" value="F:glycerol-3-phosphate dehydrogenase (quinone) activity"/>
    <property type="evidence" value="ECO:0007669"/>
    <property type="project" value="UniProtKB-EC"/>
</dbReference>
<dbReference type="InterPro" id="IPR036188">
    <property type="entry name" value="FAD/NAD-bd_sf"/>
</dbReference>
<dbReference type="Gene3D" id="1.10.8.870">
    <property type="entry name" value="Alpha-glycerophosphate oxidase, cap domain"/>
    <property type="match status" value="1"/>
</dbReference>
<keyword evidence="3" id="KW-0285">Flavoprotein</keyword>
<evidence type="ECO:0000259" key="7">
    <source>
        <dbReference type="Pfam" id="PF16901"/>
    </source>
</evidence>
<evidence type="ECO:0000256" key="5">
    <source>
        <dbReference type="ARBA" id="ARBA00023002"/>
    </source>
</evidence>
<evidence type="ECO:0000256" key="2">
    <source>
        <dbReference type="ARBA" id="ARBA00007330"/>
    </source>
</evidence>
<dbReference type="InterPro" id="IPR031656">
    <property type="entry name" value="DAO_C"/>
</dbReference>
<dbReference type="Gene3D" id="3.50.50.60">
    <property type="entry name" value="FAD/NAD(P)-binding domain"/>
    <property type="match status" value="1"/>
</dbReference>
<comment type="caution">
    <text evidence="8">The sequence shown here is derived from an EMBL/GenBank/DDBJ whole genome shotgun (WGS) entry which is preliminary data.</text>
</comment>
<evidence type="ECO:0000256" key="1">
    <source>
        <dbReference type="ARBA" id="ARBA00001974"/>
    </source>
</evidence>
<keyword evidence="9" id="KW-1185">Reference proteome</keyword>
<reference evidence="8 9" key="1">
    <citation type="submission" date="2020-08" db="EMBL/GenBank/DDBJ databases">
        <title>Genomic Encyclopedia of Type Strains, Phase IV (KMG-IV): sequencing the most valuable type-strain genomes for metagenomic binning, comparative biology and taxonomic classification.</title>
        <authorList>
            <person name="Goeker M."/>
        </authorList>
    </citation>
    <scope>NUCLEOTIDE SEQUENCE [LARGE SCALE GENOMIC DNA]</scope>
    <source>
        <strain evidence="8 9">DSM 25024</strain>
    </source>
</reference>
<sequence length="530" mass="57329">MSTATSPARHFPVVIIGAGINGIGTFRDLSLQGVDCLLIDRGDFCSGASESSSRLMHGGLKYLETGEFRLVRQSAEERNILLRNAPHFVTPLETALPVRSWFGGIVPSIKRFLGLKAKLNDRGAIITKLGLTMYDAFGRRFRTMPVHRFIGGRRARAELKGLDPAITAVGLYYEARLDHAERLGLELVLDALKDNPGSEARSYTKVRSAAGGAIEIEDVLTGAREWVRGDVVVNAGGAWIDGVNAALGLNTRHMGGTKGSHVVVDHPELLAALGGRMVYFGSADGRVNLLYPFKGRVLIGSTDIPVAHPDEARVSEAEIAYMIGVVSEVFPRIVIRRDDVVYAFCGVRPLPNADVDDPGAISRDHSIAEERLPGTDVPVLSLIGGKWTTYRGFSEEVTDRILPRLGRERRASTAELPIGGGTAFPKDAAGRQRLVRELAETAGGPEAVGERLLRRYGTRARPIAEAIRASDGRTLNAAPDHHVAEIAWIAANEQVRTADDILRRRTDLALSGRVTPVLSDEVEAIRLAAA</sequence>
<dbReference type="Pfam" id="PF01266">
    <property type="entry name" value="DAO"/>
    <property type="match status" value="1"/>
</dbReference>
<feature type="domain" description="FAD dependent oxidoreductase" evidence="6">
    <location>
        <begin position="13"/>
        <end position="353"/>
    </location>
</feature>
<dbReference type="OrthoDB" id="9766796at2"/>
<dbReference type="GO" id="GO:0046168">
    <property type="term" value="P:glycerol-3-phosphate catabolic process"/>
    <property type="evidence" value="ECO:0007669"/>
    <property type="project" value="TreeGrafter"/>
</dbReference>
<gene>
    <name evidence="8" type="ORF">GGR05_001885</name>
</gene>
<proteinExistence type="inferred from homology"/>
<dbReference type="Pfam" id="PF16901">
    <property type="entry name" value="DAO_C"/>
    <property type="match status" value="1"/>
</dbReference>
<comment type="cofactor">
    <cofactor evidence="1">
        <name>FAD</name>
        <dbReference type="ChEBI" id="CHEBI:57692"/>
    </cofactor>
</comment>
<dbReference type="EMBL" id="JACIDO010000003">
    <property type="protein sequence ID" value="MBB3935741.1"/>
    <property type="molecule type" value="Genomic_DNA"/>
</dbReference>
<feature type="domain" description="Alpha-glycerophosphate oxidase C-terminal" evidence="7">
    <location>
        <begin position="412"/>
        <end position="511"/>
    </location>
</feature>
<protein>
    <submittedName>
        <fullName evidence="8">Glycerol-3-phosphate dehydrogenase</fullName>
        <ecNumber evidence="8">1.1.5.3</ecNumber>
    </submittedName>
</protein>
<dbReference type="PANTHER" id="PTHR11985">
    <property type="entry name" value="GLYCEROL-3-PHOSPHATE DEHYDROGENASE"/>
    <property type="match status" value="1"/>
</dbReference>
<keyword evidence="5 8" id="KW-0560">Oxidoreductase</keyword>
<dbReference type="AlphaFoldDB" id="A0A7W6BXY8"/>
<evidence type="ECO:0000256" key="3">
    <source>
        <dbReference type="ARBA" id="ARBA00022630"/>
    </source>
</evidence>
<evidence type="ECO:0000256" key="4">
    <source>
        <dbReference type="ARBA" id="ARBA00022827"/>
    </source>
</evidence>
<evidence type="ECO:0000259" key="6">
    <source>
        <dbReference type="Pfam" id="PF01266"/>
    </source>
</evidence>
<dbReference type="Proteomes" id="UP000531216">
    <property type="component" value="Unassembled WGS sequence"/>
</dbReference>
<name>A0A7W6BXY8_9HYPH</name>
<dbReference type="InterPro" id="IPR038299">
    <property type="entry name" value="DAO_C_sf"/>
</dbReference>
<evidence type="ECO:0000313" key="9">
    <source>
        <dbReference type="Proteomes" id="UP000531216"/>
    </source>
</evidence>
<dbReference type="RefSeq" id="WP_090960899.1">
    <property type="nucleotide sequence ID" value="NZ_FOOA01000003.1"/>
</dbReference>
<dbReference type="Gene3D" id="3.30.9.10">
    <property type="entry name" value="D-Amino Acid Oxidase, subunit A, domain 2"/>
    <property type="match status" value="1"/>
</dbReference>
<organism evidence="8 9">
    <name type="scientific">Aureimonas phyllosphaerae</name>
    <dbReference type="NCBI Taxonomy" id="1166078"/>
    <lineage>
        <taxon>Bacteria</taxon>
        <taxon>Pseudomonadati</taxon>
        <taxon>Pseudomonadota</taxon>
        <taxon>Alphaproteobacteria</taxon>
        <taxon>Hyphomicrobiales</taxon>
        <taxon>Aurantimonadaceae</taxon>
        <taxon>Aureimonas</taxon>
    </lineage>
</organism>
<comment type="similarity">
    <text evidence="2">Belongs to the FAD-dependent glycerol-3-phosphate dehydrogenase family.</text>
</comment>
<dbReference type="PRINTS" id="PR01001">
    <property type="entry name" value="FADG3PDH"/>
</dbReference>
<dbReference type="InterPro" id="IPR000447">
    <property type="entry name" value="G3P_DH_FAD-dep"/>
</dbReference>
<dbReference type="SUPFAM" id="SSF51905">
    <property type="entry name" value="FAD/NAD(P)-binding domain"/>
    <property type="match status" value="1"/>
</dbReference>
<dbReference type="InterPro" id="IPR006076">
    <property type="entry name" value="FAD-dep_OxRdtase"/>
</dbReference>
<keyword evidence="4" id="KW-0274">FAD</keyword>
<dbReference type="EC" id="1.1.5.3" evidence="8"/>
<dbReference type="PANTHER" id="PTHR11985:SF15">
    <property type="entry name" value="GLYCEROL-3-PHOSPHATE DEHYDROGENASE, MITOCHONDRIAL"/>
    <property type="match status" value="1"/>
</dbReference>
<evidence type="ECO:0000313" key="8">
    <source>
        <dbReference type="EMBL" id="MBB3935741.1"/>
    </source>
</evidence>